<gene>
    <name evidence="2" type="ORF">J5474_19535</name>
</gene>
<evidence type="ECO:0000256" key="1">
    <source>
        <dbReference type="SAM" id="MobiDB-lite"/>
    </source>
</evidence>
<evidence type="ECO:0000313" key="3">
    <source>
        <dbReference type="Proteomes" id="UP000675940"/>
    </source>
</evidence>
<sequence>MKIESIIQREHGTRVTLDTTAYHFMPERPNGPHVAEVEDEDHVDTFLAIREGYRPATETVTAIPEVAAPVTPKQEPEPEKAKEPEPEPAQAPEKEPEKAEEPEAEAEPAKEPKKDAGGPPYSEAMLNEMTEDELAEEFKRLRGRKPHGNSARDTVIEVILENYAPSGE</sequence>
<reference evidence="2" key="1">
    <citation type="submission" date="2021-03" db="EMBL/GenBank/DDBJ databases">
        <title>Sagittula salina sp. nov. strain M10.9X isolated from the marine waste.</title>
        <authorList>
            <person name="Satari L."/>
            <person name="Molina-Menor E."/>
            <person name="Vidal-Verdu A."/>
            <person name="Pascual J."/>
            <person name="Pereto J."/>
            <person name="Porcar M."/>
        </authorList>
    </citation>
    <scope>NUCLEOTIDE SEQUENCE</scope>
    <source>
        <strain evidence="2">M10.9X</strain>
    </source>
</reference>
<protein>
    <submittedName>
        <fullName evidence="2">Uncharacterized protein</fullName>
    </submittedName>
</protein>
<dbReference type="AlphaFoldDB" id="A0A940S571"/>
<feature type="compositionally biased region" description="Basic and acidic residues" evidence="1">
    <location>
        <begin position="92"/>
        <end position="116"/>
    </location>
</feature>
<dbReference type="RefSeq" id="WP_209363226.1">
    <property type="nucleotide sequence ID" value="NZ_JAGISH010000015.1"/>
</dbReference>
<accession>A0A940S571</accession>
<organism evidence="2 3">
    <name type="scientific">Sagittula salina</name>
    <dbReference type="NCBI Taxonomy" id="2820268"/>
    <lineage>
        <taxon>Bacteria</taxon>
        <taxon>Pseudomonadati</taxon>
        <taxon>Pseudomonadota</taxon>
        <taxon>Alphaproteobacteria</taxon>
        <taxon>Rhodobacterales</taxon>
        <taxon>Roseobacteraceae</taxon>
        <taxon>Sagittula</taxon>
    </lineage>
</organism>
<comment type="caution">
    <text evidence="2">The sequence shown here is derived from an EMBL/GenBank/DDBJ whole genome shotgun (WGS) entry which is preliminary data.</text>
</comment>
<name>A0A940S571_9RHOB</name>
<feature type="region of interest" description="Disordered" evidence="1">
    <location>
        <begin position="54"/>
        <end position="155"/>
    </location>
</feature>
<evidence type="ECO:0000313" key="2">
    <source>
        <dbReference type="EMBL" id="MBP0484670.1"/>
    </source>
</evidence>
<dbReference type="EMBL" id="JAGISH010000015">
    <property type="protein sequence ID" value="MBP0484670.1"/>
    <property type="molecule type" value="Genomic_DNA"/>
</dbReference>
<proteinExistence type="predicted"/>
<dbReference type="Proteomes" id="UP000675940">
    <property type="component" value="Unassembled WGS sequence"/>
</dbReference>
<keyword evidence="3" id="KW-1185">Reference proteome</keyword>
<feature type="compositionally biased region" description="Basic and acidic residues" evidence="1">
    <location>
        <begin position="74"/>
        <end position="85"/>
    </location>
</feature>